<dbReference type="AlphaFoldDB" id="A0ABD6BY20"/>
<sequence>MAPWPLFAVVYHAARSGDADWLKAISIAILFFLFLPVIFGVAGTSGQILAWGTLFGLLLLGRKKD</sequence>
<dbReference type="Proteomes" id="UP001597185">
    <property type="component" value="Unassembled WGS sequence"/>
</dbReference>
<accession>A0ABD6BY20</accession>
<gene>
    <name evidence="2" type="ORF">ACFR9T_05690</name>
</gene>
<comment type="caution">
    <text evidence="2">The sequence shown here is derived from an EMBL/GenBank/DDBJ whole genome shotgun (WGS) entry which is preliminary data.</text>
</comment>
<protein>
    <submittedName>
        <fullName evidence="2">Uncharacterized protein</fullName>
    </submittedName>
</protein>
<dbReference type="EMBL" id="JBHUDB010000002">
    <property type="protein sequence ID" value="MFD1570078.1"/>
    <property type="molecule type" value="Genomic_DNA"/>
</dbReference>
<evidence type="ECO:0000313" key="2">
    <source>
        <dbReference type="EMBL" id="MFD1570078.1"/>
    </source>
</evidence>
<keyword evidence="3" id="KW-1185">Reference proteome</keyword>
<keyword evidence="1" id="KW-0812">Transmembrane</keyword>
<name>A0ABD6BY20_9EURY</name>
<organism evidence="2 3">
    <name type="scientific">Halorubrum laminariae</name>
    <dbReference type="NCBI Taxonomy" id="1433523"/>
    <lineage>
        <taxon>Archaea</taxon>
        <taxon>Methanobacteriati</taxon>
        <taxon>Methanobacteriota</taxon>
        <taxon>Stenosarchaea group</taxon>
        <taxon>Halobacteria</taxon>
        <taxon>Halobacteriales</taxon>
        <taxon>Haloferacaceae</taxon>
        <taxon>Halorubrum</taxon>
    </lineage>
</organism>
<feature type="transmembrane region" description="Helical" evidence="1">
    <location>
        <begin position="27"/>
        <end position="60"/>
    </location>
</feature>
<evidence type="ECO:0000313" key="3">
    <source>
        <dbReference type="Proteomes" id="UP001597185"/>
    </source>
</evidence>
<keyword evidence="1" id="KW-0472">Membrane</keyword>
<dbReference type="RefSeq" id="WP_256397111.1">
    <property type="nucleotide sequence ID" value="NZ_JANHDL010000004.1"/>
</dbReference>
<proteinExistence type="predicted"/>
<keyword evidence="1" id="KW-1133">Transmembrane helix</keyword>
<evidence type="ECO:0000256" key="1">
    <source>
        <dbReference type="SAM" id="Phobius"/>
    </source>
</evidence>
<reference evidence="2 3" key="1">
    <citation type="journal article" date="2019" name="Int. J. Syst. Evol. Microbiol.">
        <title>The Global Catalogue of Microorganisms (GCM) 10K type strain sequencing project: providing services to taxonomists for standard genome sequencing and annotation.</title>
        <authorList>
            <consortium name="The Broad Institute Genomics Platform"/>
            <consortium name="The Broad Institute Genome Sequencing Center for Infectious Disease"/>
            <person name="Wu L."/>
            <person name="Ma J."/>
        </authorList>
    </citation>
    <scope>NUCLEOTIDE SEQUENCE [LARGE SCALE GENOMIC DNA]</scope>
    <source>
        <strain evidence="2 3">CGMCC 1.12689</strain>
    </source>
</reference>